<dbReference type="EMBL" id="VLKF01000001">
    <property type="protein sequence ID" value="TWH72048.1"/>
    <property type="molecule type" value="Genomic_DNA"/>
</dbReference>
<evidence type="ECO:0008006" key="4">
    <source>
        <dbReference type="Google" id="ProtNLM"/>
    </source>
</evidence>
<feature type="transmembrane region" description="Helical" evidence="1">
    <location>
        <begin position="294"/>
        <end position="315"/>
    </location>
</feature>
<feature type="transmembrane region" description="Helical" evidence="1">
    <location>
        <begin position="151"/>
        <end position="173"/>
    </location>
</feature>
<feature type="transmembrane region" description="Helical" evidence="1">
    <location>
        <begin position="208"/>
        <end position="228"/>
    </location>
</feature>
<name>A0A562IMB3_9ACTN</name>
<keyword evidence="1" id="KW-0812">Transmembrane</keyword>
<feature type="transmembrane region" description="Helical" evidence="1">
    <location>
        <begin position="21"/>
        <end position="42"/>
    </location>
</feature>
<gene>
    <name evidence="2" type="ORF">JD78_00552</name>
</gene>
<dbReference type="Proteomes" id="UP000321490">
    <property type="component" value="Unassembled WGS sequence"/>
</dbReference>
<evidence type="ECO:0000313" key="2">
    <source>
        <dbReference type="EMBL" id="TWH72048.1"/>
    </source>
</evidence>
<comment type="caution">
    <text evidence="2">The sequence shown here is derived from an EMBL/GenBank/DDBJ whole genome shotgun (WGS) entry which is preliminary data.</text>
</comment>
<keyword evidence="1" id="KW-1133">Transmembrane helix</keyword>
<evidence type="ECO:0000256" key="1">
    <source>
        <dbReference type="SAM" id="Phobius"/>
    </source>
</evidence>
<dbReference type="AlphaFoldDB" id="A0A562IMB3"/>
<accession>A0A562IMB3</accession>
<proteinExistence type="predicted"/>
<reference evidence="2 3" key="1">
    <citation type="submission" date="2019-07" db="EMBL/GenBank/DDBJ databases">
        <title>R&amp;d 2014.</title>
        <authorList>
            <person name="Klenk H.-P."/>
        </authorList>
    </citation>
    <scope>NUCLEOTIDE SEQUENCE [LARGE SCALE GENOMIC DNA]</scope>
    <source>
        <strain evidence="2 3">DSM 45764</strain>
    </source>
</reference>
<protein>
    <recommendedName>
        <fullName evidence="4">ABC transporter permease</fullName>
    </recommendedName>
</protein>
<sequence>MATVATPDGAPPGDSLRKSGLVVVALTALAVTLLLAFALPAIHSGARGVPIGVVAPAGQAEQVGQQVPGVDVTTYADPRAAREAILDREVYGAVVIEDDGSVETLVASAASPPAAAVVEQIGAGVAATTGAEATVTDLRAFPDDDPRGVGLSAGALPLALGGWIAAVVILLVVHTPVFRVLTALGFAVVGGFAMTATLRFVTGTFDDAYLLTSLGATLGIAATSVAVLGLRSLLGGAGIAIAAVALILLGNPLSGLSSAPEMLPSPWGAIGQLLPPGATGSLLRSLAFFDGAGALQPLVVLSCWLAGGAVLYAIALRRERGDADAAAPEPGDRTAVAGAHG</sequence>
<evidence type="ECO:0000313" key="3">
    <source>
        <dbReference type="Proteomes" id="UP000321490"/>
    </source>
</evidence>
<feature type="transmembrane region" description="Helical" evidence="1">
    <location>
        <begin position="180"/>
        <end position="202"/>
    </location>
</feature>
<keyword evidence="1" id="KW-0472">Membrane</keyword>
<feature type="transmembrane region" description="Helical" evidence="1">
    <location>
        <begin position="233"/>
        <end position="253"/>
    </location>
</feature>
<organism evidence="2 3">
    <name type="scientific">Modestobacter roseus</name>
    <dbReference type="NCBI Taxonomy" id="1181884"/>
    <lineage>
        <taxon>Bacteria</taxon>
        <taxon>Bacillati</taxon>
        <taxon>Actinomycetota</taxon>
        <taxon>Actinomycetes</taxon>
        <taxon>Geodermatophilales</taxon>
        <taxon>Geodermatophilaceae</taxon>
        <taxon>Modestobacter</taxon>
    </lineage>
</organism>
<keyword evidence="3" id="KW-1185">Reference proteome</keyword>